<evidence type="ECO:0000313" key="2">
    <source>
        <dbReference type="Proteomes" id="UP000652761"/>
    </source>
</evidence>
<proteinExistence type="predicted"/>
<reference evidence="1" key="1">
    <citation type="submission" date="2017-07" db="EMBL/GenBank/DDBJ databases">
        <title>Taro Niue Genome Assembly and Annotation.</title>
        <authorList>
            <person name="Atibalentja N."/>
            <person name="Keating K."/>
            <person name="Fields C.J."/>
        </authorList>
    </citation>
    <scope>NUCLEOTIDE SEQUENCE</scope>
    <source>
        <strain evidence="1">Niue_2</strain>
        <tissue evidence="1">Leaf</tissue>
    </source>
</reference>
<dbReference type="EMBL" id="NMUH01006890">
    <property type="protein sequence ID" value="MQM16201.1"/>
    <property type="molecule type" value="Genomic_DNA"/>
</dbReference>
<sequence length="213" mass="23214">MPWLADGPLEGSCMTLACWACRGLRANGLTWFLLCLPHQFTWGLALEGLSHLEVVSVAWDPHPQEPFEGVLWATSVLELAANLADFRAERKMRCAEGCFLFVPDSVGFCGSRVFSSWRGPDSPSSHCLSLRWFRRHVVVLGVGPQLRQPAVLRAFVCFYGGSVSLFRGGEAGARLASRGRGWRVPLLAASGGGLVAVVVTTFPHDVSKCYPLP</sequence>
<dbReference type="Proteomes" id="UP000652761">
    <property type="component" value="Unassembled WGS sequence"/>
</dbReference>
<keyword evidence="2" id="KW-1185">Reference proteome</keyword>
<protein>
    <submittedName>
        <fullName evidence="1">Uncharacterized protein</fullName>
    </submittedName>
</protein>
<evidence type="ECO:0000313" key="1">
    <source>
        <dbReference type="EMBL" id="MQM16201.1"/>
    </source>
</evidence>
<dbReference type="AlphaFoldDB" id="A0A843XA53"/>
<accession>A0A843XA53</accession>
<organism evidence="1 2">
    <name type="scientific">Colocasia esculenta</name>
    <name type="common">Wild taro</name>
    <name type="synonym">Arum esculentum</name>
    <dbReference type="NCBI Taxonomy" id="4460"/>
    <lineage>
        <taxon>Eukaryota</taxon>
        <taxon>Viridiplantae</taxon>
        <taxon>Streptophyta</taxon>
        <taxon>Embryophyta</taxon>
        <taxon>Tracheophyta</taxon>
        <taxon>Spermatophyta</taxon>
        <taxon>Magnoliopsida</taxon>
        <taxon>Liliopsida</taxon>
        <taxon>Araceae</taxon>
        <taxon>Aroideae</taxon>
        <taxon>Colocasieae</taxon>
        <taxon>Colocasia</taxon>
    </lineage>
</organism>
<name>A0A843XA53_COLES</name>
<gene>
    <name evidence="1" type="ORF">Taro_049155</name>
</gene>
<comment type="caution">
    <text evidence="1">The sequence shown here is derived from an EMBL/GenBank/DDBJ whole genome shotgun (WGS) entry which is preliminary data.</text>
</comment>